<dbReference type="FunFam" id="1.10.510.10:FF:000084">
    <property type="entry name" value="Wall-associated receptor kinase 2"/>
    <property type="match status" value="1"/>
</dbReference>
<dbReference type="GO" id="GO:0030247">
    <property type="term" value="F:polysaccharide binding"/>
    <property type="evidence" value="ECO:0007669"/>
    <property type="project" value="InterPro"/>
</dbReference>
<keyword evidence="3" id="KW-0808">Transferase</keyword>
<keyword evidence="5 16" id="KW-0732">Signal</keyword>
<comment type="catalytic activity">
    <reaction evidence="14">
        <text>L-threonyl-[protein] + ATP = O-phospho-L-threonyl-[protein] + ADP + H(+)</text>
        <dbReference type="Rhea" id="RHEA:46608"/>
        <dbReference type="Rhea" id="RHEA-COMP:11060"/>
        <dbReference type="Rhea" id="RHEA-COMP:11605"/>
        <dbReference type="ChEBI" id="CHEBI:15378"/>
        <dbReference type="ChEBI" id="CHEBI:30013"/>
        <dbReference type="ChEBI" id="CHEBI:30616"/>
        <dbReference type="ChEBI" id="CHEBI:61977"/>
        <dbReference type="ChEBI" id="CHEBI:456216"/>
    </reaction>
</comment>
<proteinExistence type="predicted"/>
<dbReference type="SMART" id="SM00220">
    <property type="entry name" value="S_TKc"/>
    <property type="match status" value="1"/>
</dbReference>
<dbReference type="PROSITE" id="PS50011">
    <property type="entry name" value="PROTEIN_KINASE_DOM"/>
    <property type="match status" value="1"/>
</dbReference>
<keyword evidence="4 15" id="KW-0812">Transmembrane</keyword>
<evidence type="ECO:0000256" key="7">
    <source>
        <dbReference type="ARBA" id="ARBA00022777"/>
    </source>
</evidence>
<evidence type="ECO:0000259" key="17">
    <source>
        <dbReference type="PROSITE" id="PS50011"/>
    </source>
</evidence>
<dbReference type="Pfam" id="PF13947">
    <property type="entry name" value="GUB_WAK_bind"/>
    <property type="match status" value="1"/>
</dbReference>
<feature type="chain" id="PRO_5020031437" evidence="16">
    <location>
        <begin position="22"/>
        <end position="832"/>
    </location>
</feature>
<dbReference type="PANTHER" id="PTHR27005">
    <property type="entry name" value="WALL-ASSOCIATED RECEPTOR KINASE-LIKE 21"/>
    <property type="match status" value="1"/>
</dbReference>
<dbReference type="GO" id="GO:0005886">
    <property type="term" value="C:plasma membrane"/>
    <property type="evidence" value="ECO:0007669"/>
    <property type="project" value="TreeGrafter"/>
</dbReference>
<dbReference type="EMBL" id="CP039345">
    <property type="protein sequence ID" value="QCD77398.1"/>
    <property type="molecule type" value="Genomic_DNA"/>
</dbReference>
<protein>
    <submittedName>
        <fullName evidence="18">Interleukin-1 receptor-associated kinase 4</fullName>
    </submittedName>
</protein>
<name>A0A4D6KJ01_VIGUN</name>
<comment type="subcellular location">
    <subcellularLocation>
        <location evidence="1">Membrane</location>
        <topology evidence="1">Single-pass type I membrane protein</topology>
    </subcellularLocation>
</comment>
<keyword evidence="9 15" id="KW-1133">Transmembrane helix</keyword>
<comment type="catalytic activity">
    <reaction evidence="13">
        <text>L-seryl-[protein] + ATP = O-phospho-L-seryl-[protein] + ADP + H(+)</text>
        <dbReference type="Rhea" id="RHEA:17989"/>
        <dbReference type="Rhea" id="RHEA-COMP:9863"/>
        <dbReference type="Rhea" id="RHEA-COMP:11604"/>
        <dbReference type="ChEBI" id="CHEBI:15378"/>
        <dbReference type="ChEBI" id="CHEBI:29999"/>
        <dbReference type="ChEBI" id="CHEBI:30616"/>
        <dbReference type="ChEBI" id="CHEBI:83421"/>
        <dbReference type="ChEBI" id="CHEBI:456216"/>
    </reaction>
</comment>
<dbReference type="InterPro" id="IPR008271">
    <property type="entry name" value="Ser/Thr_kinase_AS"/>
</dbReference>
<evidence type="ECO:0000256" key="12">
    <source>
        <dbReference type="ARBA" id="ARBA00023180"/>
    </source>
</evidence>
<evidence type="ECO:0000256" key="9">
    <source>
        <dbReference type="ARBA" id="ARBA00022989"/>
    </source>
</evidence>
<dbReference type="SUPFAM" id="SSF56112">
    <property type="entry name" value="Protein kinase-like (PK-like)"/>
    <property type="match status" value="2"/>
</dbReference>
<evidence type="ECO:0000256" key="6">
    <source>
        <dbReference type="ARBA" id="ARBA00022741"/>
    </source>
</evidence>
<keyword evidence="8" id="KW-0067">ATP-binding</keyword>
<dbReference type="GO" id="GO:0005524">
    <property type="term" value="F:ATP binding"/>
    <property type="evidence" value="ECO:0007669"/>
    <property type="project" value="UniProtKB-KW"/>
</dbReference>
<evidence type="ECO:0000256" key="8">
    <source>
        <dbReference type="ARBA" id="ARBA00022840"/>
    </source>
</evidence>
<reference evidence="18 19" key="1">
    <citation type="submission" date="2019-04" db="EMBL/GenBank/DDBJ databases">
        <title>An improved genome assembly and genetic linkage map for asparagus bean, Vigna unguiculata ssp. sesquipedialis.</title>
        <authorList>
            <person name="Xia Q."/>
            <person name="Zhang R."/>
            <person name="Dong Y."/>
        </authorList>
    </citation>
    <scope>NUCLEOTIDE SEQUENCE [LARGE SCALE GENOMIC DNA]</scope>
    <source>
        <tissue evidence="18">Leaf</tissue>
    </source>
</reference>
<dbReference type="AlphaFoldDB" id="A0A4D6KJ01"/>
<dbReference type="Gene3D" id="3.30.200.20">
    <property type="entry name" value="Phosphorylase Kinase, domain 1"/>
    <property type="match status" value="1"/>
</dbReference>
<dbReference type="PANTHER" id="PTHR27005:SF526">
    <property type="entry name" value="WALL ASSOCIATED KINASE-LIKE PROTEIN"/>
    <property type="match status" value="1"/>
</dbReference>
<evidence type="ECO:0000313" key="19">
    <source>
        <dbReference type="Proteomes" id="UP000501690"/>
    </source>
</evidence>
<feature type="domain" description="Protein kinase" evidence="17">
    <location>
        <begin position="383"/>
        <end position="659"/>
    </location>
</feature>
<evidence type="ECO:0000313" key="18">
    <source>
        <dbReference type="EMBL" id="QCD77398.1"/>
    </source>
</evidence>
<evidence type="ECO:0000256" key="13">
    <source>
        <dbReference type="ARBA" id="ARBA00047558"/>
    </source>
</evidence>
<evidence type="ECO:0000256" key="16">
    <source>
        <dbReference type="SAM" id="SignalP"/>
    </source>
</evidence>
<accession>A0A4D6KJ01</accession>
<dbReference type="InterPro" id="IPR025287">
    <property type="entry name" value="WAK_GUB"/>
</dbReference>
<keyword evidence="2" id="KW-0723">Serine/threonine-protein kinase</keyword>
<feature type="transmembrane region" description="Helical" evidence="15">
    <location>
        <begin position="308"/>
        <end position="330"/>
    </location>
</feature>
<keyword evidence="18" id="KW-0675">Receptor</keyword>
<evidence type="ECO:0000256" key="10">
    <source>
        <dbReference type="ARBA" id="ARBA00023136"/>
    </source>
</evidence>
<dbReference type="Proteomes" id="UP000501690">
    <property type="component" value="Linkage Group LG1"/>
</dbReference>
<dbReference type="InterPro" id="IPR000719">
    <property type="entry name" value="Prot_kinase_dom"/>
</dbReference>
<evidence type="ECO:0000256" key="2">
    <source>
        <dbReference type="ARBA" id="ARBA00022527"/>
    </source>
</evidence>
<dbReference type="InterPro" id="IPR045274">
    <property type="entry name" value="WAK-like"/>
</dbReference>
<keyword evidence="7 18" id="KW-0418">Kinase</keyword>
<keyword evidence="10 15" id="KW-0472">Membrane</keyword>
<keyword evidence="19" id="KW-1185">Reference proteome</keyword>
<dbReference type="PROSITE" id="PS00108">
    <property type="entry name" value="PROTEIN_KINASE_ST"/>
    <property type="match status" value="1"/>
</dbReference>
<evidence type="ECO:0000256" key="3">
    <source>
        <dbReference type="ARBA" id="ARBA00022679"/>
    </source>
</evidence>
<dbReference type="GO" id="GO:0004674">
    <property type="term" value="F:protein serine/threonine kinase activity"/>
    <property type="evidence" value="ECO:0007669"/>
    <property type="project" value="UniProtKB-KW"/>
</dbReference>
<keyword evidence="12" id="KW-0325">Glycoprotein</keyword>
<evidence type="ECO:0000256" key="5">
    <source>
        <dbReference type="ARBA" id="ARBA00022729"/>
    </source>
</evidence>
<evidence type="ECO:0000256" key="11">
    <source>
        <dbReference type="ARBA" id="ARBA00023157"/>
    </source>
</evidence>
<evidence type="ECO:0000256" key="1">
    <source>
        <dbReference type="ARBA" id="ARBA00004479"/>
    </source>
</evidence>
<dbReference type="CDD" id="cd14066">
    <property type="entry name" value="STKc_IRAK"/>
    <property type="match status" value="1"/>
</dbReference>
<evidence type="ECO:0000256" key="14">
    <source>
        <dbReference type="ARBA" id="ARBA00047951"/>
    </source>
</evidence>
<keyword evidence="11" id="KW-1015">Disulfide bond</keyword>
<dbReference type="GO" id="GO:0007166">
    <property type="term" value="P:cell surface receptor signaling pathway"/>
    <property type="evidence" value="ECO:0007669"/>
    <property type="project" value="InterPro"/>
</dbReference>
<dbReference type="Gene3D" id="1.10.510.10">
    <property type="entry name" value="Transferase(Phosphotransferase) domain 1"/>
    <property type="match status" value="2"/>
</dbReference>
<evidence type="ECO:0000256" key="4">
    <source>
        <dbReference type="ARBA" id="ARBA00022692"/>
    </source>
</evidence>
<dbReference type="FunFam" id="3.30.200.20:FF:000043">
    <property type="entry name" value="Wall-associated receptor kinase 2"/>
    <property type="match status" value="1"/>
</dbReference>
<dbReference type="InterPro" id="IPR011009">
    <property type="entry name" value="Kinase-like_dom_sf"/>
</dbReference>
<keyword evidence="6" id="KW-0547">Nucleotide-binding</keyword>
<feature type="signal peptide" evidence="16">
    <location>
        <begin position="1"/>
        <end position="21"/>
    </location>
</feature>
<dbReference type="Pfam" id="PF07714">
    <property type="entry name" value="PK_Tyr_Ser-Thr"/>
    <property type="match status" value="2"/>
</dbReference>
<sequence>MMLQLPSLIIVIMLITLPMYALPYSSQENIIAKPGCSSRCGGVDISYPFGMKDPKCYAGKWFEVECRETSNGQKPFIKSLNLEVMAISMNWVYIMNPIFRWNCPSRRAKPEVINLRGSPFVYSQKFNRFVSLGCNNLAVLHSNGSNVACCVSICDNSDEVNNYFDFQREDSCSGRYCCDTSLPKYLLEYNATLHDFNTENKNTVSQRCSYAFITHYSYRLYDYGLNDKDYIPAMLEWEILDNTLDNSTHQFPSESDYATCSRSNVGSSQNTSSAWRCNCLNGFYGNPYVAGGCTAIPGYYNHSQAKKWAIVGVSSSLGSVIFLLGLWLLYKVVRKRVIEKRKQKFFKKNGGLLLQQRMSSNEANVDQAILFSLDDLEKATNNFNMDRVVGKGGQGTVYKGMLVDGRIVAVKKFKVEGNVEEFINEFVILSQINNRNVVRLLGCCLETEIPLLVYEFIPNGNLFEYLHDQKKELLPMTWEMCLRIATEIAGALFYLHSVASKPIYHRDIKSTNILLDEKYRAKIADFGTSRVISVEATHLTTVVQGTFGYLDPEYFHTSQFTEKSDVYSFGVVLAELLTGQKPISPASSGEFKSLASYFVECLEEDNLFEIIDKRVVKEAEKGEIIAVANLASRCLELNGKKRPTMKEITFELEGIHGLVRKSNAEKKGDEVEVARVLDWHPWDGYSTSNSWDSKKSDVYSFGVVLAELLTGQKPISPASSGEFKSLASYFVECLEEDNLFEIIDKRVVKEAEKGEIIAVANLASRCLELNGKKRPTMKEITFELEGIHGLVRKSNAEKKGDEVEVARVLDWHPWDGYSTSNSWDSKVIPTVQ</sequence>
<evidence type="ECO:0000256" key="15">
    <source>
        <dbReference type="SAM" id="Phobius"/>
    </source>
</evidence>
<dbReference type="InterPro" id="IPR001245">
    <property type="entry name" value="Ser-Thr/Tyr_kinase_cat_dom"/>
</dbReference>
<gene>
    <name evidence="18" type="ORF">DEO72_LG1g1022</name>
</gene>
<organism evidence="18 19">
    <name type="scientific">Vigna unguiculata</name>
    <name type="common">Cowpea</name>
    <dbReference type="NCBI Taxonomy" id="3917"/>
    <lineage>
        <taxon>Eukaryota</taxon>
        <taxon>Viridiplantae</taxon>
        <taxon>Streptophyta</taxon>
        <taxon>Embryophyta</taxon>
        <taxon>Tracheophyta</taxon>
        <taxon>Spermatophyta</taxon>
        <taxon>Magnoliopsida</taxon>
        <taxon>eudicotyledons</taxon>
        <taxon>Gunneridae</taxon>
        <taxon>Pentapetalae</taxon>
        <taxon>rosids</taxon>
        <taxon>fabids</taxon>
        <taxon>Fabales</taxon>
        <taxon>Fabaceae</taxon>
        <taxon>Papilionoideae</taxon>
        <taxon>50 kb inversion clade</taxon>
        <taxon>NPAAA clade</taxon>
        <taxon>indigoferoid/millettioid clade</taxon>
        <taxon>Phaseoleae</taxon>
        <taxon>Vigna</taxon>
    </lineage>
</organism>